<dbReference type="PRINTS" id="PR00119">
    <property type="entry name" value="CATATPASE"/>
</dbReference>
<dbReference type="Proteomes" id="UP000639772">
    <property type="component" value="Chromosome 10"/>
</dbReference>
<evidence type="ECO:0000256" key="10">
    <source>
        <dbReference type="ARBA" id="ARBA00022967"/>
    </source>
</evidence>
<dbReference type="EC" id="7.2.2.8" evidence="3"/>
<feature type="transmembrane region" description="Helical" evidence="17">
    <location>
        <begin position="278"/>
        <end position="298"/>
    </location>
</feature>
<evidence type="ECO:0000256" key="3">
    <source>
        <dbReference type="ARBA" id="ARBA00012517"/>
    </source>
</evidence>
<feature type="transmembrane region" description="Helical" evidence="17">
    <location>
        <begin position="582"/>
        <end position="603"/>
    </location>
</feature>
<evidence type="ECO:0000256" key="13">
    <source>
        <dbReference type="ARBA" id="ARBA00023065"/>
    </source>
</evidence>
<feature type="domain" description="HMA" evidence="18">
    <location>
        <begin position="184"/>
        <end position="250"/>
    </location>
</feature>
<gene>
    <name evidence="19" type="ORF">HPP92_020095</name>
</gene>
<keyword evidence="11 17" id="KW-1133">Transmembrane helix</keyword>
<dbReference type="InterPro" id="IPR023298">
    <property type="entry name" value="ATPase_P-typ_TM_dom_sf"/>
</dbReference>
<dbReference type="InterPro" id="IPR018303">
    <property type="entry name" value="ATPase_P-typ_P_site"/>
</dbReference>
<evidence type="ECO:0000256" key="11">
    <source>
        <dbReference type="ARBA" id="ARBA00022989"/>
    </source>
</evidence>
<dbReference type="Pfam" id="PF00122">
    <property type="entry name" value="E1-E2_ATPase"/>
    <property type="match status" value="1"/>
</dbReference>
<dbReference type="SUPFAM" id="SSF56784">
    <property type="entry name" value="HAD-like"/>
    <property type="match status" value="1"/>
</dbReference>
<dbReference type="InterPro" id="IPR027256">
    <property type="entry name" value="P-typ_ATPase_IB"/>
</dbReference>
<comment type="subcellular location">
    <subcellularLocation>
        <location evidence="1">Membrane</location>
        <topology evidence="1">Multi-pass membrane protein</topology>
    </subcellularLocation>
</comment>
<dbReference type="OrthoDB" id="432719at2759"/>
<dbReference type="GO" id="GO:0005524">
    <property type="term" value="F:ATP binding"/>
    <property type="evidence" value="ECO:0007669"/>
    <property type="project" value="UniProtKB-UniRule"/>
</dbReference>
<feature type="transmembrane region" description="Helical" evidence="17">
    <location>
        <begin position="348"/>
        <end position="367"/>
    </location>
</feature>
<keyword evidence="6 17" id="KW-0479">Metal-binding</keyword>
<proteinExistence type="inferred from homology"/>
<sequence>MEADGNNALKEPLLKPVENVTTNFSQAPKRDDFTTRKVMFKIGGMSCASCAASIESVVGAKEGVESITVSPLQGQAIILYRLDTIAAKTLVNVIEDMGYQVEFSDQNIAICRLQIKGMACTSCSESVERSLLMVKGVKRAVVGLALEEAKVHFDRDITNPDHLIEAIENVGFSADIVSSGDDVNKVYLKVEGIHSQDGVLFIQSCLEAIEGVSHAEFDAVGQIVTITYDPELTGPRSIFHSIGEACHMAGSFHVSLYSPPKPQNLEKQHQVRHFRNQFLWSCLCSIPVLLFSMILPMFPPYGNWLNSKVFNDLTTGMLLRWLFCTPVQFIVGWRFYTGSYHALRQGSANMDVLVAIGTNAAYFYSLYVVLKSLTSKSFEGHDFFETSSMLISFILLGKYLEVIAKGKTSDALAKLADLAPETASLLSFDKGGNVIAETETSTQLLQRNDVIKIVPGAKVPVDGIVLNGQSYVNESMMTGEARPIAKGPGDKVIGGTVNENGCILVKATRVGSETALSQMVQLVEAAQLAKAPVQKLADKISRFFVPTVVVLAILTWLGWFISGVVHLYPRSWIPSGMDEFELALQFGISVLVIACPCALGLATPTAVMVATGKGASQGVLIKGGNALEKAHKVNTVIFDKTGTLTVGKPAVVHTMLFSDLPLMDVCSLAAAAEANSEHPISKAVVEYTKKLHSKYGFISDHMLDAKDFEVHPGAGISAIVCGKVVLVGNKRLMLDAKVPISAEVDHYVRKTEHLARTCVLIALDSVISGALAISDPLKPEAGRVISFLSLMNITSIMVTGDNQATAAAISKEVGINIVFAETDPAGKAERIKDLQGKGLTVAMVGDGVNDSLALAAADVGMAIGAGTDVAIEAADIVLMKSNLEDVVTAIDLSRKTLTRIRMNYVWALGYNVLGMPVAAGILYPFTGIRLPPWLAGACMAASSLSVVCSSLFLQFYKKPLLMEKFGDTTDHGVSV</sequence>
<dbReference type="NCBIfam" id="TIGR01525">
    <property type="entry name" value="ATPase-IB_hvy"/>
    <property type="match status" value="1"/>
</dbReference>
<dbReference type="SFLD" id="SFLDS00003">
    <property type="entry name" value="Haloacid_Dehalogenase"/>
    <property type="match status" value="1"/>
</dbReference>
<feature type="transmembrane region" description="Helical" evidence="17">
    <location>
        <begin position="904"/>
        <end position="926"/>
    </location>
</feature>
<evidence type="ECO:0000256" key="1">
    <source>
        <dbReference type="ARBA" id="ARBA00004141"/>
    </source>
</evidence>
<dbReference type="CDD" id="cd02094">
    <property type="entry name" value="P-type_ATPase_Cu-like"/>
    <property type="match status" value="1"/>
</dbReference>
<keyword evidence="13" id="KW-0406">Ion transport</keyword>
<dbReference type="PANTHER" id="PTHR46594">
    <property type="entry name" value="P-TYPE CATION-TRANSPORTING ATPASE"/>
    <property type="match status" value="1"/>
</dbReference>
<dbReference type="FunFam" id="3.30.70.100:FF:000033">
    <property type="entry name" value="Copper-transporting ATPase HMA5"/>
    <property type="match status" value="1"/>
</dbReference>
<dbReference type="FunFam" id="3.30.70.100:FF:000001">
    <property type="entry name" value="ATPase copper transporting beta"/>
    <property type="match status" value="1"/>
</dbReference>
<dbReference type="CDD" id="cd00371">
    <property type="entry name" value="HMA"/>
    <property type="match status" value="3"/>
</dbReference>
<dbReference type="PROSITE" id="PS50846">
    <property type="entry name" value="HMA_2"/>
    <property type="match status" value="3"/>
</dbReference>
<feature type="transmembrane region" description="Helical" evidence="17">
    <location>
        <begin position="932"/>
        <end position="956"/>
    </location>
</feature>
<evidence type="ECO:0000256" key="4">
    <source>
        <dbReference type="ARBA" id="ARBA00022448"/>
    </source>
</evidence>
<dbReference type="InterPro" id="IPR036412">
    <property type="entry name" value="HAD-like_sf"/>
</dbReference>
<evidence type="ECO:0000313" key="20">
    <source>
        <dbReference type="Proteomes" id="UP000639772"/>
    </source>
</evidence>
<evidence type="ECO:0000259" key="18">
    <source>
        <dbReference type="PROSITE" id="PS50846"/>
    </source>
</evidence>
<evidence type="ECO:0000256" key="15">
    <source>
        <dbReference type="ARBA" id="ARBA00049289"/>
    </source>
</evidence>
<dbReference type="InterPro" id="IPR017969">
    <property type="entry name" value="Heavy-metal-associated_CS"/>
</dbReference>
<dbReference type="SUPFAM" id="SSF81665">
    <property type="entry name" value="Calcium ATPase, transmembrane domain M"/>
    <property type="match status" value="1"/>
</dbReference>
<dbReference type="Gene3D" id="3.40.50.1000">
    <property type="entry name" value="HAD superfamily/HAD-like"/>
    <property type="match status" value="1"/>
</dbReference>
<evidence type="ECO:0000256" key="8">
    <source>
        <dbReference type="ARBA" id="ARBA00022741"/>
    </source>
</evidence>
<evidence type="ECO:0000256" key="7">
    <source>
        <dbReference type="ARBA" id="ARBA00022737"/>
    </source>
</evidence>
<evidence type="ECO:0000256" key="2">
    <source>
        <dbReference type="ARBA" id="ARBA00006024"/>
    </source>
</evidence>
<reference evidence="19 20" key="1">
    <citation type="journal article" date="2020" name="Nat. Food">
        <title>A phased Vanilla planifolia genome enables genetic improvement of flavour and production.</title>
        <authorList>
            <person name="Hasing T."/>
            <person name="Tang H."/>
            <person name="Brym M."/>
            <person name="Khazi F."/>
            <person name="Huang T."/>
            <person name="Chambers A.H."/>
        </authorList>
    </citation>
    <scope>NUCLEOTIDE SEQUENCE [LARGE SCALE GENOMIC DNA]</scope>
    <source>
        <tissue evidence="19">Leaf</tissue>
    </source>
</reference>
<evidence type="ECO:0000256" key="16">
    <source>
        <dbReference type="ARBA" id="ARBA00077729"/>
    </source>
</evidence>
<feature type="transmembrane region" description="Helical" evidence="17">
    <location>
        <begin position="543"/>
        <end position="562"/>
    </location>
</feature>
<evidence type="ECO:0000256" key="14">
    <source>
        <dbReference type="ARBA" id="ARBA00023136"/>
    </source>
</evidence>
<dbReference type="InterPro" id="IPR023214">
    <property type="entry name" value="HAD_sf"/>
</dbReference>
<dbReference type="EMBL" id="JADCNM010000010">
    <property type="protein sequence ID" value="KAG0465931.1"/>
    <property type="molecule type" value="Genomic_DNA"/>
</dbReference>
<dbReference type="InterPro" id="IPR001757">
    <property type="entry name" value="P_typ_ATPase"/>
</dbReference>
<evidence type="ECO:0000256" key="6">
    <source>
        <dbReference type="ARBA" id="ARBA00022723"/>
    </source>
</evidence>
<dbReference type="FunFam" id="3.40.50.1000:FF:000031">
    <property type="entry name" value="Probable copper-transporting ATPase HMA5"/>
    <property type="match status" value="1"/>
</dbReference>
<keyword evidence="8 17" id="KW-0547">Nucleotide-binding</keyword>
<feature type="transmembrane region" description="Helical" evidence="17">
    <location>
        <begin position="387"/>
        <end position="404"/>
    </location>
</feature>
<dbReference type="PROSITE" id="PS00154">
    <property type="entry name" value="ATPASE_E1_E2"/>
    <property type="match status" value="1"/>
</dbReference>
<evidence type="ECO:0000256" key="9">
    <source>
        <dbReference type="ARBA" id="ARBA00022840"/>
    </source>
</evidence>
<keyword evidence="9 17" id="KW-0067">ATP-binding</keyword>
<dbReference type="InterPro" id="IPR006121">
    <property type="entry name" value="HMA_dom"/>
</dbReference>
<keyword evidence="10" id="KW-1278">Translocase</keyword>
<feature type="domain" description="HMA" evidence="18">
    <location>
        <begin position="36"/>
        <end position="102"/>
    </location>
</feature>
<dbReference type="Gene3D" id="3.40.1110.10">
    <property type="entry name" value="Calcium-transporting ATPase, cytoplasmic domain N"/>
    <property type="match status" value="2"/>
</dbReference>
<dbReference type="SUPFAM" id="SSF81653">
    <property type="entry name" value="Calcium ATPase, transduction domain A"/>
    <property type="match status" value="1"/>
</dbReference>
<dbReference type="SFLD" id="SFLDG00002">
    <property type="entry name" value="C1.7:_P-type_atpase_like"/>
    <property type="match status" value="1"/>
</dbReference>
<dbReference type="Gene3D" id="3.30.70.100">
    <property type="match status" value="3"/>
</dbReference>
<evidence type="ECO:0000313" key="19">
    <source>
        <dbReference type="EMBL" id="KAG0465931.1"/>
    </source>
</evidence>
<comment type="similarity">
    <text evidence="2 17">Belongs to the cation transport ATPase (P-type) (TC 3.A.3) family. Type IB subfamily.</text>
</comment>
<evidence type="ECO:0000256" key="12">
    <source>
        <dbReference type="ARBA" id="ARBA00023008"/>
    </source>
</evidence>
<dbReference type="InterPro" id="IPR008250">
    <property type="entry name" value="ATPase_P-typ_transduc_dom_A_sf"/>
</dbReference>
<dbReference type="NCBIfam" id="TIGR00003">
    <property type="entry name" value="copper ion binding protein"/>
    <property type="match status" value="2"/>
</dbReference>
<dbReference type="PROSITE" id="PS01047">
    <property type="entry name" value="HMA_1"/>
    <property type="match status" value="1"/>
</dbReference>
<keyword evidence="4" id="KW-0813">Transport</keyword>
<dbReference type="Gene3D" id="2.70.150.10">
    <property type="entry name" value="Calcium-transporting ATPase, cytoplasmic transduction domain A"/>
    <property type="match status" value="1"/>
</dbReference>
<dbReference type="InterPro" id="IPR059000">
    <property type="entry name" value="ATPase_P-type_domA"/>
</dbReference>
<dbReference type="SFLD" id="SFLDF00027">
    <property type="entry name" value="p-type_atpase"/>
    <property type="match status" value="1"/>
</dbReference>
<dbReference type="GO" id="GO:0016887">
    <property type="term" value="F:ATP hydrolysis activity"/>
    <property type="evidence" value="ECO:0007669"/>
    <property type="project" value="InterPro"/>
</dbReference>
<keyword evidence="14 17" id="KW-0472">Membrane</keyword>
<dbReference type="InterPro" id="IPR044492">
    <property type="entry name" value="P_typ_ATPase_HD_dom"/>
</dbReference>
<dbReference type="InterPro" id="IPR006122">
    <property type="entry name" value="HMA_Cu_ion-bd"/>
</dbReference>
<organism evidence="19 20">
    <name type="scientific">Vanilla planifolia</name>
    <name type="common">Vanilla</name>
    <dbReference type="NCBI Taxonomy" id="51239"/>
    <lineage>
        <taxon>Eukaryota</taxon>
        <taxon>Viridiplantae</taxon>
        <taxon>Streptophyta</taxon>
        <taxon>Embryophyta</taxon>
        <taxon>Tracheophyta</taxon>
        <taxon>Spermatophyta</taxon>
        <taxon>Magnoliopsida</taxon>
        <taxon>Liliopsida</taxon>
        <taxon>Asparagales</taxon>
        <taxon>Orchidaceae</taxon>
        <taxon>Vanilloideae</taxon>
        <taxon>Vanilleae</taxon>
        <taxon>Vanilla</taxon>
    </lineage>
</organism>
<keyword evidence="5 17" id="KW-0812">Transmembrane</keyword>
<keyword evidence="12" id="KW-0186">Copper</keyword>
<feature type="domain" description="HMA" evidence="18">
    <location>
        <begin position="109"/>
        <end position="175"/>
    </location>
</feature>
<accession>A0A835Q844</accession>
<dbReference type="InterPro" id="IPR023299">
    <property type="entry name" value="ATPase_P-typ_cyto_dom_N"/>
</dbReference>
<dbReference type="Pfam" id="PF00702">
    <property type="entry name" value="Hydrolase"/>
    <property type="match status" value="1"/>
</dbReference>
<comment type="catalytic activity">
    <reaction evidence="15">
        <text>Cu(+)(in) + ATP + H2O = Cu(+)(out) + ADP + phosphate + H(+)</text>
        <dbReference type="Rhea" id="RHEA:25792"/>
        <dbReference type="ChEBI" id="CHEBI:15377"/>
        <dbReference type="ChEBI" id="CHEBI:15378"/>
        <dbReference type="ChEBI" id="CHEBI:30616"/>
        <dbReference type="ChEBI" id="CHEBI:43474"/>
        <dbReference type="ChEBI" id="CHEBI:49552"/>
        <dbReference type="ChEBI" id="CHEBI:456216"/>
        <dbReference type="EC" id="7.2.2.8"/>
    </reaction>
</comment>
<comment type="caution">
    <text evidence="19">The sequence shown here is derived from an EMBL/GenBank/DDBJ whole genome shotgun (WGS) entry which is preliminary data.</text>
</comment>
<dbReference type="PRINTS" id="PR00942">
    <property type="entry name" value="CUATPASEI"/>
</dbReference>
<name>A0A835Q844_VANPL</name>
<dbReference type="InterPro" id="IPR036163">
    <property type="entry name" value="HMA_dom_sf"/>
</dbReference>
<dbReference type="GO" id="GO:0140581">
    <property type="term" value="F:P-type monovalent copper transporter activity"/>
    <property type="evidence" value="ECO:0007669"/>
    <property type="project" value="UniProtKB-EC"/>
</dbReference>
<feature type="transmembrane region" description="Helical" evidence="17">
    <location>
        <begin position="318"/>
        <end position="336"/>
    </location>
</feature>
<dbReference type="Pfam" id="PF00403">
    <property type="entry name" value="HMA"/>
    <property type="match status" value="2"/>
</dbReference>
<keyword evidence="7" id="KW-0677">Repeat</keyword>
<protein>
    <recommendedName>
        <fullName evidence="3">P-type Cu(+) transporter</fullName>
        <ecNumber evidence="3">7.2.2.8</ecNumber>
    </recommendedName>
    <alternativeName>
        <fullName evidence="16">Protein HEAVY METAL ATPASE 5</fullName>
    </alternativeName>
</protein>
<dbReference type="SUPFAM" id="SSF55008">
    <property type="entry name" value="HMA, heavy metal-associated domain"/>
    <property type="match status" value="3"/>
</dbReference>
<dbReference type="PANTHER" id="PTHR46594:SF2">
    <property type="entry name" value="COPPER-TRANSPORTING ATPASE HMA4"/>
    <property type="match status" value="1"/>
</dbReference>
<dbReference type="AlphaFoldDB" id="A0A835Q844"/>
<dbReference type="GO" id="GO:0005507">
    <property type="term" value="F:copper ion binding"/>
    <property type="evidence" value="ECO:0007669"/>
    <property type="project" value="InterPro"/>
</dbReference>
<evidence type="ECO:0000256" key="5">
    <source>
        <dbReference type="ARBA" id="ARBA00022692"/>
    </source>
</evidence>
<dbReference type="GO" id="GO:0016020">
    <property type="term" value="C:membrane"/>
    <property type="evidence" value="ECO:0007669"/>
    <property type="project" value="UniProtKB-SubCell"/>
</dbReference>
<dbReference type="NCBIfam" id="TIGR01494">
    <property type="entry name" value="ATPase_P-type"/>
    <property type="match status" value="1"/>
</dbReference>
<evidence type="ECO:0000256" key="17">
    <source>
        <dbReference type="RuleBase" id="RU362081"/>
    </source>
</evidence>
<dbReference type="FunFam" id="2.70.150.10:FF:000002">
    <property type="entry name" value="Copper-transporting ATPase 1, putative"/>
    <property type="match status" value="1"/>
</dbReference>